<keyword evidence="1" id="KW-0175">Coiled coil</keyword>
<evidence type="ECO:0000256" key="1">
    <source>
        <dbReference type="SAM" id="Coils"/>
    </source>
</evidence>
<dbReference type="AlphaFoldDB" id="A0A1J4JHN5"/>
<evidence type="ECO:0000313" key="2">
    <source>
        <dbReference type="EMBL" id="OHS97759.1"/>
    </source>
</evidence>
<organism evidence="2 3">
    <name type="scientific">Tritrichomonas foetus</name>
    <dbReference type="NCBI Taxonomy" id="1144522"/>
    <lineage>
        <taxon>Eukaryota</taxon>
        <taxon>Metamonada</taxon>
        <taxon>Parabasalia</taxon>
        <taxon>Tritrichomonadida</taxon>
        <taxon>Tritrichomonadidae</taxon>
        <taxon>Tritrichomonas</taxon>
    </lineage>
</organism>
<gene>
    <name evidence="2" type="ORF">TRFO_35929</name>
</gene>
<comment type="caution">
    <text evidence="2">The sequence shown here is derived from an EMBL/GenBank/DDBJ whole genome shotgun (WGS) entry which is preliminary data.</text>
</comment>
<protein>
    <submittedName>
        <fullName evidence="2">Uncharacterized protein</fullName>
    </submittedName>
</protein>
<keyword evidence="3" id="KW-1185">Reference proteome</keyword>
<dbReference type="VEuPathDB" id="TrichDB:TRFO_35929"/>
<reference evidence="2" key="1">
    <citation type="submission" date="2016-10" db="EMBL/GenBank/DDBJ databases">
        <authorList>
            <person name="Benchimol M."/>
            <person name="Almeida L.G."/>
            <person name="Vasconcelos A.T."/>
            <person name="Perreira-Neves A."/>
            <person name="Rosa I.A."/>
            <person name="Tasca T."/>
            <person name="Bogo M.R."/>
            <person name="de Souza W."/>
        </authorList>
    </citation>
    <scope>NUCLEOTIDE SEQUENCE [LARGE SCALE GENOMIC DNA]</scope>
    <source>
        <strain evidence="2">K</strain>
    </source>
</reference>
<dbReference type="GeneID" id="94845244"/>
<dbReference type="Proteomes" id="UP000179807">
    <property type="component" value="Unassembled WGS sequence"/>
</dbReference>
<feature type="coiled-coil region" evidence="1">
    <location>
        <begin position="41"/>
        <end position="129"/>
    </location>
</feature>
<sequence length="203" mass="23829">MDNIEYRQSMLVYDYKPDSTFQIDAPSSELIDEICSAVQKIDKENAENEYLKNELKRIEEENKQIDKQIQKELELHKNIQNEIIAAKEDFVKLHGQDQIDKLRKAEEIVKKYKDAYDSLDGQMIEARERYQFRLGNIRTLFQLLDSQVNLILDFITEILPNPELPELNFSSAEQAEMAFDDPEAATNAIKEKFVSVYKLFKKK</sequence>
<proteinExistence type="predicted"/>
<dbReference type="EMBL" id="MLAK01001095">
    <property type="protein sequence ID" value="OHS97759.1"/>
    <property type="molecule type" value="Genomic_DNA"/>
</dbReference>
<name>A0A1J4JHN5_9EUKA</name>
<dbReference type="RefSeq" id="XP_068350896.1">
    <property type="nucleotide sequence ID" value="XM_068510540.1"/>
</dbReference>
<accession>A0A1J4JHN5</accession>
<evidence type="ECO:0000313" key="3">
    <source>
        <dbReference type="Proteomes" id="UP000179807"/>
    </source>
</evidence>